<accession>A0A8J6ZRE0</accession>
<sequence>MKECSTKSPHALRLGLPETVGIEFVPAGVWLSENLRVLSGSALALTPTHWNEYGLVLGSIEQLRSLVKEHQPDVGLLVIMSPDFLLAGVIVVSTGEAFAFTRGSAASKVLGEIYLGVAGGEV</sequence>
<dbReference type="Proteomes" id="UP000622533">
    <property type="component" value="Unassembled WGS sequence"/>
</dbReference>
<evidence type="ECO:0000313" key="2">
    <source>
        <dbReference type="Proteomes" id="UP000622533"/>
    </source>
</evidence>
<dbReference type="EMBL" id="JADEXS010000022">
    <property type="protein sequence ID" value="MBE9021445.1"/>
    <property type="molecule type" value="Genomic_DNA"/>
</dbReference>
<dbReference type="AlphaFoldDB" id="A0A8J6ZRE0"/>
<comment type="caution">
    <text evidence="1">The sequence shown here is derived from an EMBL/GenBank/DDBJ whole genome shotgun (WGS) entry which is preliminary data.</text>
</comment>
<name>A0A8J6ZRE0_DESMC</name>
<organism evidence="1 2">
    <name type="scientific">Desmonostoc muscorum LEGE 12446</name>
    <dbReference type="NCBI Taxonomy" id="1828758"/>
    <lineage>
        <taxon>Bacteria</taxon>
        <taxon>Bacillati</taxon>
        <taxon>Cyanobacteriota</taxon>
        <taxon>Cyanophyceae</taxon>
        <taxon>Nostocales</taxon>
        <taxon>Nostocaceae</taxon>
        <taxon>Desmonostoc</taxon>
    </lineage>
</organism>
<protein>
    <submittedName>
        <fullName evidence="1">Uncharacterized protein</fullName>
    </submittedName>
</protein>
<reference evidence="1" key="1">
    <citation type="submission" date="2020-10" db="EMBL/GenBank/DDBJ databases">
        <authorList>
            <person name="Castelo-Branco R."/>
            <person name="Eusebio N."/>
            <person name="Adriana R."/>
            <person name="Vieira A."/>
            <person name="Brugerolle De Fraissinette N."/>
            <person name="Rezende De Castro R."/>
            <person name="Schneider M.P."/>
            <person name="Vasconcelos V."/>
            <person name="Leao P.N."/>
        </authorList>
    </citation>
    <scope>NUCLEOTIDE SEQUENCE</scope>
    <source>
        <strain evidence="1">LEGE 12446</strain>
    </source>
</reference>
<proteinExistence type="predicted"/>
<keyword evidence="2" id="KW-1185">Reference proteome</keyword>
<gene>
    <name evidence="1" type="ORF">IQ276_02915</name>
</gene>
<evidence type="ECO:0000313" key="1">
    <source>
        <dbReference type="EMBL" id="MBE9021445.1"/>
    </source>
</evidence>